<dbReference type="InterPro" id="IPR005532">
    <property type="entry name" value="SUMF_dom"/>
</dbReference>
<evidence type="ECO:0000313" key="3">
    <source>
        <dbReference type="Proteomes" id="UP000663720"/>
    </source>
</evidence>
<dbReference type="KEGG" id="dli:dnl_52440"/>
<dbReference type="InterPro" id="IPR051043">
    <property type="entry name" value="Sulfatase_Mod_Factor_Kinase"/>
</dbReference>
<dbReference type="InterPro" id="IPR016187">
    <property type="entry name" value="CTDL_fold"/>
</dbReference>
<evidence type="ECO:0000259" key="1">
    <source>
        <dbReference type="Pfam" id="PF03781"/>
    </source>
</evidence>
<gene>
    <name evidence="2" type="ORF">dnl_52440</name>
</gene>
<dbReference type="GO" id="GO:0120147">
    <property type="term" value="F:formylglycine-generating oxidase activity"/>
    <property type="evidence" value="ECO:0007669"/>
    <property type="project" value="TreeGrafter"/>
</dbReference>
<dbReference type="Pfam" id="PF03781">
    <property type="entry name" value="FGE-sulfatase"/>
    <property type="match status" value="1"/>
</dbReference>
<protein>
    <submittedName>
        <fullName evidence="2">Sulfatase-modifying factor enzyme domain-containing protein</fullName>
    </submittedName>
</protein>
<name>A0A975GIY5_9BACT</name>
<dbReference type="Gene3D" id="3.90.1580.10">
    <property type="entry name" value="paralog of FGE (formylglycine-generating enzyme)"/>
    <property type="match status" value="1"/>
</dbReference>
<reference evidence="2" key="1">
    <citation type="journal article" date="2021" name="Microb. Physiol.">
        <title>Proteogenomic Insights into the Physiology of Marine, Sulfate-Reducing, Filamentous Desulfonema limicola and Desulfonema magnum.</title>
        <authorList>
            <person name="Schnaars V."/>
            <person name="Wohlbrand L."/>
            <person name="Scheve S."/>
            <person name="Hinrichs C."/>
            <person name="Reinhardt R."/>
            <person name="Rabus R."/>
        </authorList>
    </citation>
    <scope>NUCLEOTIDE SEQUENCE</scope>
    <source>
        <strain evidence="2">5ac10</strain>
    </source>
</reference>
<dbReference type="EMBL" id="CP061799">
    <property type="protein sequence ID" value="QTA82859.1"/>
    <property type="molecule type" value="Genomic_DNA"/>
</dbReference>
<proteinExistence type="predicted"/>
<dbReference type="PANTHER" id="PTHR23150:SF19">
    <property type="entry name" value="FORMYLGLYCINE-GENERATING ENZYME"/>
    <property type="match status" value="1"/>
</dbReference>
<dbReference type="SUPFAM" id="SSF56436">
    <property type="entry name" value="C-type lectin-like"/>
    <property type="match status" value="1"/>
</dbReference>
<dbReference type="Proteomes" id="UP000663720">
    <property type="component" value="Chromosome"/>
</dbReference>
<dbReference type="AlphaFoldDB" id="A0A975GIY5"/>
<evidence type="ECO:0000313" key="2">
    <source>
        <dbReference type="EMBL" id="QTA82859.1"/>
    </source>
</evidence>
<dbReference type="PANTHER" id="PTHR23150">
    <property type="entry name" value="SULFATASE MODIFYING FACTOR 1, 2"/>
    <property type="match status" value="1"/>
</dbReference>
<sequence>MNQNSETNIIRSRWLAADIADKEIEIFENRFGTNHLNLACHAALPLILTPELINLIRINFLSSVPGIAEADILLSSLCRPVDRGVFEFEPRVRERLLARMEKETIFEIACFLSVWMEQRPDRQRKPDISETYKWIVRAYISPDETIEELDEQLEKSLNKNAARADRIRIVNLAEILAGQLETGGEQGKYQKMIHRSRELAQEVYGRKGSAREKIEITEPETGHEIQVSGPSEIKMKFVYIRPGEFMMGSPKDEPERSDDEVLHKVILTKGFYMQTTPVTQAQWKAVMGSNPSRFKDGGDNCPVENVSWDDAQDFIKALNKTAGKQKYRLPTEAEWEYACRAGTKTPFYTGRCLGTDQANYDGNNPLKGCPKGIYRKKTTPVGSFPSNPWGLYDMHGNVWEWCQDWY</sequence>
<keyword evidence="3" id="KW-1185">Reference proteome</keyword>
<dbReference type="InterPro" id="IPR042095">
    <property type="entry name" value="SUMF_sf"/>
</dbReference>
<feature type="domain" description="Sulfatase-modifying factor enzyme-like" evidence="1">
    <location>
        <begin position="237"/>
        <end position="406"/>
    </location>
</feature>
<organism evidence="2 3">
    <name type="scientific">Desulfonema limicola</name>
    <dbReference type="NCBI Taxonomy" id="45656"/>
    <lineage>
        <taxon>Bacteria</taxon>
        <taxon>Pseudomonadati</taxon>
        <taxon>Thermodesulfobacteriota</taxon>
        <taxon>Desulfobacteria</taxon>
        <taxon>Desulfobacterales</taxon>
        <taxon>Desulfococcaceae</taxon>
        <taxon>Desulfonema</taxon>
    </lineage>
</organism>
<accession>A0A975GIY5</accession>